<dbReference type="EMBL" id="JABAYA010000003">
    <property type="protein sequence ID" value="KAF7732277.1"/>
    <property type="molecule type" value="Genomic_DNA"/>
</dbReference>
<keyword evidence="3" id="KW-1185">Reference proteome</keyword>
<feature type="region of interest" description="Disordered" evidence="1">
    <location>
        <begin position="13"/>
        <end position="35"/>
    </location>
</feature>
<evidence type="ECO:0000313" key="3">
    <source>
        <dbReference type="Proteomes" id="UP000605846"/>
    </source>
</evidence>
<proteinExistence type="predicted"/>
<evidence type="ECO:0000313" key="2">
    <source>
        <dbReference type="EMBL" id="KAF7732277.1"/>
    </source>
</evidence>
<dbReference type="OrthoDB" id="2289336at2759"/>
<name>A0A8H7EUK0_9FUNG</name>
<reference evidence="2" key="1">
    <citation type="submission" date="2020-01" db="EMBL/GenBank/DDBJ databases">
        <title>Genome Sequencing of Three Apophysomyces-Like Fungal Strains Confirms a Novel Fungal Genus in the Mucoromycota with divergent Burkholderia-like Endosymbiotic Bacteria.</title>
        <authorList>
            <person name="Stajich J.E."/>
            <person name="Macias A.M."/>
            <person name="Carter-House D."/>
            <person name="Lovett B."/>
            <person name="Kasson L.R."/>
            <person name="Berry K."/>
            <person name="Grigoriev I."/>
            <person name="Chang Y."/>
            <person name="Spatafora J."/>
            <person name="Kasson M.T."/>
        </authorList>
    </citation>
    <scope>NUCLEOTIDE SEQUENCE</scope>
    <source>
        <strain evidence="2">NRRL A-21654</strain>
    </source>
</reference>
<dbReference type="AlphaFoldDB" id="A0A8H7EUK0"/>
<organism evidence="2 3">
    <name type="scientific">Apophysomyces ossiformis</name>
    <dbReference type="NCBI Taxonomy" id="679940"/>
    <lineage>
        <taxon>Eukaryota</taxon>
        <taxon>Fungi</taxon>
        <taxon>Fungi incertae sedis</taxon>
        <taxon>Mucoromycota</taxon>
        <taxon>Mucoromycotina</taxon>
        <taxon>Mucoromycetes</taxon>
        <taxon>Mucorales</taxon>
        <taxon>Mucorineae</taxon>
        <taxon>Mucoraceae</taxon>
        <taxon>Apophysomyces</taxon>
    </lineage>
</organism>
<protein>
    <submittedName>
        <fullName evidence="2">Uncharacterized protein</fullName>
    </submittedName>
</protein>
<sequence length="169" mass="18894">MLGTISVYNAKQLRSHPARSSRPLEGPCTAEDVNTPMTIDPIVSESRKSDCVRIDDIDQYLAECEASENEEEEDVGTLWTTGDSTLVESRIDGSALPMERRAGERKLRIPEFVLRNAVDSRATQCQALIPYKPLILEQKVNYDAKKTNGQGMDLDRQSDICDVMAMELD</sequence>
<comment type="caution">
    <text evidence="2">The sequence shown here is derived from an EMBL/GenBank/DDBJ whole genome shotgun (WGS) entry which is preliminary data.</text>
</comment>
<evidence type="ECO:0000256" key="1">
    <source>
        <dbReference type="SAM" id="MobiDB-lite"/>
    </source>
</evidence>
<accession>A0A8H7EUK0</accession>
<dbReference type="Proteomes" id="UP000605846">
    <property type="component" value="Unassembled WGS sequence"/>
</dbReference>
<gene>
    <name evidence="2" type="ORF">EC973_005172</name>
</gene>